<dbReference type="Proteomes" id="UP001151760">
    <property type="component" value="Unassembled WGS sequence"/>
</dbReference>
<organism evidence="2 3">
    <name type="scientific">Tanacetum coccineum</name>
    <dbReference type="NCBI Taxonomy" id="301880"/>
    <lineage>
        <taxon>Eukaryota</taxon>
        <taxon>Viridiplantae</taxon>
        <taxon>Streptophyta</taxon>
        <taxon>Embryophyta</taxon>
        <taxon>Tracheophyta</taxon>
        <taxon>Spermatophyta</taxon>
        <taxon>Magnoliopsida</taxon>
        <taxon>eudicotyledons</taxon>
        <taxon>Gunneridae</taxon>
        <taxon>Pentapetalae</taxon>
        <taxon>asterids</taxon>
        <taxon>campanulids</taxon>
        <taxon>Asterales</taxon>
        <taxon>Asteraceae</taxon>
        <taxon>Asteroideae</taxon>
        <taxon>Anthemideae</taxon>
        <taxon>Anthemidinae</taxon>
        <taxon>Tanacetum</taxon>
    </lineage>
</organism>
<evidence type="ECO:0000256" key="1">
    <source>
        <dbReference type="SAM" id="MobiDB-lite"/>
    </source>
</evidence>
<dbReference type="EMBL" id="BQNB010017057">
    <property type="protein sequence ID" value="GJT58866.1"/>
    <property type="molecule type" value="Genomic_DNA"/>
</dbReference>
<keyword evidence="3" id="KW-1185">Reference proteome</keyword>
<proteinExistence type="predicted"/>
<protein>
    <submittedName>
        <fullName evidence="2">Uncharacterized protein</fullName>
    </submittedName>
</protein>
<comment type="caution">
    <text evidence="2">The sequence shown here is derived from an EMBL/GenBank/DDBJ whole genome shotgun (WGS) entry which is preliminary data.</text>
</comment>
<feature type="region of interest" description="Disordered" evidence="1">
    <location>
        <begin position="187"/>
        <end position="280"/>
    </location>
</feature>
<evidence type="ECO:0000313" key="3">
    <source>
        <dbReference type="Proteomes" id="UP001151760"/>
    </source>
</evidence>
<gene>
    <name evidence="2" type="ORF">Tco_1002399</name>
</gene>
<accession>A0ABQ5F656</accession>
<feature type="compositionally biased region" description="Basic residues" evidence="1">
    <location>
        <begin position="222"/>
        <end position="233"/>
    </location>
</feature>
<reference evidence="2" key="1">
    <citation type="journal article" date="2022" name="Int. J. Mol. Sci.">
        <title>Draft Genome of Tanacetum Coccineum: Genomic Comparison of Closely Related Tanacetum-Family Plants.</title>
        <authorList>
            <person name="Yamashiro T."/>
            <person name="Shiraishi A."/>
            <person name="Nakayama K."/>
            <person name="Satake H."/>
        </authorList>
    </citation>
    <scope>NUCLEOTIDE SEQUENCE</scope>
</reference>
<name>A0ABQ5F656_9ASTR</name>
<sequence length="280" mass="31355">MSFVQFREVIRKLVHGPVASLYHCKLGAPLRIGIKPIKNDSDVDQFVNFAYKNIWHVNLYVEHSRYDALDMRDQGETMTGDGNESSDAYWSSDEEDLSYVDFHTEVDNHVVIKTVTTNDPFLNKLCSDNAEFINLVDEPVNANDESVVEDTENIDPVYNVKEGIRYLIHDPTQDWKKMKPILRMSRDVESGRCAGSDSLKKKKKKELGEDESLKVNILSTRSRSKSGKGKSKSLKTPVKAITSGEGCTRSRSKSGEATSKSPKTPVKAITSGEGCFESPK</sequence>
<reference evidence="2" key="2">
    <citation type="submission" date="2022-01" db="EMBL/GenBank/DDBJ databases">
        <authorList>
            <person name="Yamashiro T."/>
            <person name="Shiraishi A."/>
            <person name="Satake H."/>
            <person name="Nakayama K."/>
        </authorList>
    </citation>
    <scope>NUCLEOTIDE SEQUENCE</scope>
</reference>
<evidence type="ECO:0000313" key="2">
    <source>
        <dbReference type="EMBL" id="GJT58866.1"/>
    </source>
</evidence>